<dbReference type="Proteomes" id="UP000027138">
    <property type="component" value="Unassembled WGS sequence"/>
</dbReference>
<dbReference type="PANTHER" id="PTHR46137:SF1">
    <property type="entry name" value="LRAT DOMAIN-CONTAINING PROTEIN"/>
    <property type="match status" value="1"/>
</dbReference>
<sequence length="172" mass="18994">MLVLDSFDERELDRAGQGPRALQSGDHIVAVRRFKGYAHHGIYVGEELGVKYVIHFTPTAPGGLFAKSSSKRACQICGHQANIHLGVVKTCLDCFLLGERLQVMVHNGNSNPSDVVTRTAYQLLQNGFGQYELLRHNCEDFATLCKTGGKLSSPVPYTGPIFLVRGRDIIYM</sequence>
<evidence type="ECO:0000259" key="1">
    <source>
        <dbReference type="PROSITE" id="PS51934"/>
    </source>
</evidence>
<gene>
    <name evidence="2" type="ORF">JCGZ_23519</name>
</gene>
<name>A0A067JIA5_JATCU</name>
<dbReference type="PANTHER" id="PTHR46137">
    <property type="entry name" value="OS05G0310600 PROTEIN"/>
    <property type="match status" value="1"/>
</dbReference>
<accession>A0A067JIA5</accession>
<dbReference type="InterPro" id="IPR007053">
    <property type="entry name" value="LRAT_dom"/>
</dbReference>
<keyword evidence="3" id="KW-1185">Reference proteome</keyword>
<organism evidence="2 3">
    <name type="scientific">Jatropha curcas</name>
    <name type="common">Barbados nut</name>
    <dbReference type="NCBI Taxonomy" id="180498"/>
    <lineage>
        <taxon>Eukaryota</taxon>
        <taxon>Viridiplantae</taxon>
        <taxon>Streptophyta</taxon>
        <taxon>Embryophyta</taxon>
        <taxon>Tracheophyta</taxon>
        <taxon>Spermatophyta</taxon>
        <taxon>Magnoliopsida</taxon>
        <taxon>eudicotyledons</taxon>
        <taxon>Gunneridae</taxon>
        <taxon>Pentapetalae</taxon>
        <taxon>rosids</taxon>
        <taxon>fabids</taxon>
        <taxon>Malpighiales</taxon>
        <taxon>Euphorbiaceae</taxon>
        <taxon>Crotonoideae</taxon>
        <taxon>Jatropheae</taxon>
        <taxon>Jatropha</taxon>
    </lineage>
</organism>
<dbReference type="OrthoDB" id="68610at2759"/>
<dbReference type="Gene3D" id="3.90.1720.10">
    <property type="entry name" value="endopeptidase domain like (from Nostoc punctiforme)"/>
    <property type="match status" value="1"/>
</dbReference>
<dbReference type="STRING" id="180498.A0A067JIA5"/>
<dbReference type="EMBL" id="KK915213">
    <property type="protein sequence ID" value="KDP23686.1"/>
    <property type="molecule type" value="Genomic_DNA"/>
</dbReference>
<proteinExistence type="predicted"/>
<dbReference type="Pfam" id="PF04970">
    <property type="entry name" value="LRAT"/>
    <property type="match status" value="1"/>
</dbReference>
<dbReference type="AlphaFoldDB" id="A0A067JIA5"/>
<dbReference type="PROSITE" id="PS51934">
    <property type="entry name" value="LRAT"/>
    <property type="match status" value="1"/>
</dbReference>
<reference evidence="2 3" key="1">
    <citation type="journal article" date="2014" name="PLoS ONE">
        <title>Global Analysis of Gene Expression Profiles in Physic Nut (Jatropha curcas L.) Seedlings Exposed to Salt Stress.</title>
        <authorList>
            <person name="Zhang L."/>
            <person name="Zhang C."/>
            <person name="Wu P."/>
            <person name="Chen Y."/>
            <person name="Li M."/>
            <person name="Jiang H."/>
            <person name="Wu G."/>
        </authorList>
    </citation>
    <scope>NUCLEOTIDE SEQUENCE [LARGE SCALE GENOMIC DNA]</scope>
    <source>
        <strain evidence="3">cv. GZQX0401</strain>
        <tissue evidence="2">Young leaves</tissue>
    </source>
</reference>
<feature type="domain" description="LRAT" evidence="1">
    <location>
        <begin position="29"/>
        <end position="154"/>
    </location>
</feature>
<evidence type="ECO:0000313" key="2">
    <source>
        <dbReference type="EMBL" id="KDP23686.1"/>
    </source>
</evidence>
<protein>
    <recommendedName>
        <fullName evidence="1">LRAT domain-containing protein</fullName>
    </recommendedName>
</protein>
<evidence type="ECO:0000313" key="3">
    <source>
        <dbReference type="Proteomes" id="UP000027138"/>
    </source>
</evidence>